<dbReference type="OrthoDB" id="5863171at2759"/>
<comment type="similarity">
    <text evidence="1">Belongs to the CoA-transferase III family.</text>
</comment>
<accession>A0A1V6TXV0</accession>
<evidence type="ECO:0000313" key="3">
    <source>
        <dbReference type="EMBL" id="OQE31168.1"/>
    </source>
</evidence>
<evidence type="ECO:0000313" key="4">
    <source>
        <dbReference type="Proteomes" id="UP000191285"/>
    </source>
</evidence>
<dbReference type="InterPro" id="IPR050483">
    <property type="entry name" value="CoA-transferase_III_domain"/>
</dbReference>
<name>A0A1V6TXV0_9EURO</name>
<dbReference type="STRING" id="303698.A0A1V6TXV0"/>
<sequence>MATLYPRLSSNYIASRSLFAPAPRNARLRIIRPVILFSNQRRLNHATADNKGPLDGIRILDLTRVLAFKGPFCTQILADYGADVLKIENPSGGDDTRSWRTAAEKDIWKASEKDISAYFCGINRNKRSMTLNLKQEQGREILFRLVKRADIVVDNFIPGKMDDMGIGYEKLHGINPSIIHASVSGYGARGPYAHRAGYDAIAAAEAGLLHITGEKDGPPTRPGLGLTDMSTGLYLHGAILAALFSRQKTGMGQKIDASLFESQVSLLSNVAMSWLNGGVEAQRWGTEHPSIVPYQAFQTKDSYIVLGATNNRQYKILCGLMDRGDLIEDPRFVDNSARVQNREELIKILTKIIGEKSTDEWLNILEGSGMPYGPINTVEKVFSHPQTEATEMVRDIPSELASSGAIKILGFPVKFSETKPDVRTSPPGLGEHTEDTLRELGYSNEDVRKLRASKLV</sequence>
<gene>
    <name evidence="3" type="ORF">PENSTE_c001G08230</name>
</gene>
<dbReference type="Gene3D" id="3.30.1540.10">
    <property type="entry name" value="formyl-coa transferase, domain 3"/>
    <property type="match status" value="1"/>
</dbReference>
<dbReference type="InterPro" id="IPR044855">
    <property type="entry name" value="CoA-Trfase_III_dom3_sf"/>
</dbReference>
<protein>
    <submittedName>
        <fullName evidence="3">Uncharacterized protein</fullName>
    </submittedName>
</protein>
<keyword evidence="2" id="KW-0808">Transferase</keyword>
<evidence type="ECO:0000256" key="2">
    <source>
        <dbReference type="ARBA" id="ARBA00022679"/>
    </source>
</evidence>
<keyword evidence="4" id="KW-1185">Reference proteome</keyword>
<comment type="caution">
    <text evidence="3">The sequence shown here is derived from an EMBL/GenBank/DDBJ whole genome shotgun (WGS) entry which is preliminary data.</text>
</comment>
<dbReference type="Pfam" id="PF02515">
    <property type="entry name" value="CoA_transf_3"/>
    <property type="match status" value="1"/>
</dbReference>
<dbReference type="EMBL" id="MLKD01000001">
    <property type="protein sequence ID" value="OQE31168.1"/>
    <property type="molecule type" value="Genomic_DNA"/>
</dbReference>
<dbReference type="FunFam" id="3.30.1540.10:FF:000005">
    <property type="entry name" value="succinate--hydroxymethylglutarate CoA-transferase isoform X4"/>
    <property type="match status" value="1"/>
</dbReference>
<dbReference type="InterPro" id="IPR003673">
    <property type="entry name" value="CoA-Trfase_fam_III"/>
</dbReference>
<dbReference type="PANTHER" id="PTHR48207:SF3">
    <property type="entry name" value="SUCCINATE--HYDROXYMETHYLGLUTARATE COA-TRANSFERASE"/>
    <property type="match status" value="1"/>
</dbReference>
<organism evidence="3 4">
    <name type="scientific">Penicillium steckii</name>
    <dbReference type="NCBI Taxonomy" id="303698"/>
    <lineage>
        <taxon>Eukaryota</taxon>
        <taxon>Fungi</taxon>
        <taxon>Dikarya</taxon>
        <taxon>Ascomycota</taxon>
        <taxon>Pezizomycotina</taxon>
        <taxon>Eurotiomycetes</taxon>
        <taxon>Eurotiomycetidae</taxon>
        <taxon>Eurotiales</taxon>
        <taxon>Aspergillaceae</taxon>
        <taxon>Penicillium</taxon>
    </lineage>
</organism>
<evidence type="ECO:0000256" key="1">
    <source>
        <dbReference type="ARBA" id="ARBA00008383"/>
    </source>
</evidence>
<dbReference type="GO" id="GO:0047369">
    <property type="term" value="F:succinate-hydroxymethylglutarate CoA-transferase activity"/>
    <property type="evidence" value="ECO:0007669"/>
    <property type="project" value="TreeGrafter"/>
</dbReference>
<reference evidence="4" key="1">
    <citation type="journal article" date="2017" name="Nat. Microbiol.">
        <title>Global analysis of biosynthetic gene clusters reveals vast potential of secondary metabolite production in Penicillium species.</title>
        <authorList>
            <person name="Nielsen J.C."/>
            <person name="Grijseels S."/>
            <person name="Prigent S."/>
            <person name="Ji B."/>
            <person name="Dainat J."/>
            <person name="Nielsen K.F."/>
            <person name="Frisvad J.C."/>
            <person name="Workman M."/>
            <person name="Nielsen J."/>
        </authorList>
    </citation>
    <scope>NUCLEOTIDE SEQUENCE [LARGE SCALE GENOMIC DNA]</scope>
    <source>
        <strain evidence="4">IBT 24891</strain>
    </source>
</reference>
<proteinExistence type="inferred from homology"/>
<dbReference type="Gene3D" id="3.40.50.10540">
    <property type="entry name" value="Crotonobetainyl-coa:carnitine coa-transferase, domain 1"/>
    <property type="match status" value="1"/>
</dbReference>
<dbReference type="Proteomes" id="UP000191285">
    <property type="component" value="Unassembled WGS sequence"/>
</dbReference>
<dbReference type="GO" id="GO:0005739">
    <property type="term" value="C:mitochondrion"/>
    <property type="evidence" value="ECO:0007669"/>
    <property type="project" value="TreeGrafter"/>
</dbReference>
<dbReference type="AlphaFoldDB" id="A0A1V6TXV0"/>
<dbReference type="PANTHER" id="PTHR48207">
    <property type="entry name" value="SUCCINATE--HYDROXYMETHYLGLUTARATE COA-TRANSFERASE"/>
    <property type="match status" value="1"/>
</dbReference>
<dbReference type="SUPFAM" id="SSF89796">
    <property type="entry name" value="CoA-transferase family III (CaiB/BaiF)"/>
    <property type="match status" value="1"/>
</dbReference>
<dbReference type="InterPro" id="IPR023606">
    <property type="entry name" value="CoA-Trfase_III_dom_1_sf"/>
</dbReference>